<dbReference type="Gene3D" id="1.25.40.10">
    <property type="entry name" value="Tetratricopeptide repeat domain"/>
    <property type="match status" value="1"/>
</dbReference>
<keyword evidence="3" id="KW-1185">Reference proteome</keyword>
<accession>K0K2U4</accession>
<dbReference type="AlphaFoldDB" id="K0K2U4"/>
<protein>
    <submittedName>
        <fullName evidence="2">Transcriptional regulator</fullName>
    </submittedName>
</protein>
<dbReference type="Pfam" id="PF03704">
    <property type="entry name" value="BTAD"/>
    <property type="match status" value="1"/>
</dbReference>
<name>K0K2U4_SACES</name>
<reference evidence="2 3" key="1">
    <citation type="journal article" date="2012" name="BMC Genomics">
        <title>Complete genome sequence of Saccharothrix espanaensis DSM 44229T and comparison to the other completely sequenced Pseudonocardiaceae.</title>
        <authorList>
            <person name="Strobel T."/>
            <person name="Al-Dilaimi A."/>
            <person name="Blom J."/>
            <person name="Gessner A."/>
            <person name="Kalinowski J."/>
            <person name="Luzhetska M."/>
            <person name="Puhler A."/>
            <person name="Szczepanowski R."/>
            <person name="Bechthold A."/>
            <person name="Ruckert C."/>
        </authorList>
    </citation>
    <scope>NUCLEOTIDE SEQUENCE [LARGE SCALE GENOMIC DNA]</scope>
    <source>
        <strain evidence="3">ATCC 51144 / DSM 44229 / JCM 9112 / NBRC 15066 / NRRL 15764</strain>
    </source>
</reference>
<dbReference type="EMBL" id="HE804045">
    <property type="protein sequence ID" value="CCH32591.1"/>
    <property type="molecule type" value="Genomic_DNA"/>
</dbReference>
<evidence type="ECO:0000313" key="2">
    <source>
        <dbReference type="EMBL" id="CCH32591.1"/>
    </source>
</evidence>
<dbReference type="InterPro" id="IPR011990">
    <property type="entry name" value="TPR-like_helical_dom_sf"/>
</dbReference>
<dbReference type="eggNOG" id="COG3629">
    <property type="taxonomic scope" value="Bacteria"/>
</dbReference>
<sequence length="242" mass="27156">MPAERVFAAMNDRPRTTVHLLDGFGLDCDQARVHVVPSARKLVALLALREAPVTRSVAAALLWRETTARRAAACLRSTLWRLSEPGVVSTADDTLFLRPGVEVDFHRARRLVDAATSADRAPEPEAVALLRTDLLPGWDYPWLHEEQDWWREARLRALEALSARFRSSGDRLRAHQAALAAVQTDPLRESAHRTLVELHLAEGNPAQAVRQYTAYRLRLRSELGLEPSPEIHRLVRPLLGGR</sequence>
<dbReference type="PATRIC" id="fig|1179773.3.peg.5363"/>
<dbReference type="Gene3D" id="1.10.10.10">
    <property type="entry name" value="Winged helix-like DNA-binding domain superfamily/Winged helix DNA-binding domain"/>
    <property type="match status" value="1"/>
</dbReference>
<dbReference type="SMART" id="SM01043">
    <property type="entry name" value="BTAD"/>
    <property type="match status" value="1"/>
</dbReference>
<dbReference type="HOGENOM" id="CLU_004665_3_0_11"/>
<organism evidence="2 3">
    <name type="scientific">Saccharothrix espanaensis (strain ATCC 51144 / DSM 44229 / JCM 9112 / NBRC 15066 / NRRL 15764)</name>
    <dbReference type="NCBI Taxonomy" id="1179773"/>
    <lineage>
        <taxon>Bacteria</taxon>
        <taxon>Bacillati</taxon>
        <taxon>Actinomycetota</taxon>
        <taxon>Actinomycetes</taxon>
        <taxon>Pseudonocardiales</taxon>
        <taxon>Pseudonocardiaceae</taxon>
        <taxon>Saccharothrix</taxon>
    </lineage>
</organism>
<dbReference type="KEGG" id="sesp:BN6_53280"/>
<dbReference type="InterPro" id="IPR005158">
    <property type="entry name" value="BTAD"/>
</dbReference>
<dbReference type="PANTHER" id="PTHR35807:SF3">
    <property type="entry name" value="BLL5740 PROTEIN"/>
    <property type="match status" value="1"/>
</dbReference>
<dbReference type="Proteomes" id="UP000006281">
    <property type="component" value="Chromosome"/>
</dbReference>
<dbReference type="PANTHER" id="PTHR35807">
    <property type="entry name" value="TRANSCRIPTIONAL REGULATOR REDD-RELATED"/>
    <property type="match status" value="1"/>
</dbReference>
<evidence type="ECO:0000313" key="3">
    <source>
        <dbReference type="Proteomes" id="UP000006281"/>
    </source>
</evidence>
<dbReference type="InterPro" id="IPR036388">
    <property type="entry name" value="WH-like_DNA-bd_sf"/>
</dbReference>
<feature type="domain" description="Bacterial transcriptional activator" evidence="1">
    <location>
        <begin position="103"/>
        <end position="239"/>
    </location>
</feature>
<dbReference type="STRING" id="1179773.BN6_53280"/>
<dbReference type="InterPro" id="IPR051677">
    <property type="entry name" value="AfsR-DnrI-RedD_regulator"/>
</dbReference>
<gene>
    <name evidence="2" type="ordered locus">BN6_53280</name>
</gene>
<evidence type="ECO:0000259" key="1">
    <source>
        <dbReference type="SMART" id="SM01043"/>
    </source>
</evidence>
<proteinExistence type="predicted"/>
<dbReference type="SUPFAM" id="SSF48452">
    <property type="entry name" value="TPR-like"/>
    <property type="match status" value="1"/>
</dbReference>